<dbReference type="RefSeq" id="WP_202995313.1">
    <property type="nucleotide sequence ID" value="NZ_JAENHO010000009.1"/>
</dbReference>
<evidence type="ECO:0000313" key="3">
    <source>
        <dbReference type="EMBL" id="MBL7258648.1"/>
    </source>
</evidence>
<dbReference type="Pfam" id="PF00652">
    <property type="entry name" value="Ricin_B_lectin"/>
    <property type="match status" value="1"/>
</dbReference>
<dbReference type="InterPro" id="IPR035992">
    <property type="entry name" value="Ricin_B-like_lectins"/>
</dbReference>
<accession>A0ABS1VWE5</accession>
<dbReference type="Proteomes" id="UP000598996">
    <property type="component" value="Unassembled WGS sequence"/>
</dbReference>
<feature type="signal peptide" evidence="1">
    <location>
        <begin position="1"/>
        <end position="25"/>
    </location>
</feature>
<feature type="chain" id="PRO_5045598490" evidence="1">
    <location>
        <begin position="26"/>
        <end position="167"/>
    </location>
</feature>
<evidence type="ECO:0000256" key="1">
    <source>
        <dbReference type="SAM" id="SignalP"/>
    </source>
</evidence>
<evidence type="ECO:0000259" key="2">
    <source>
        <dbReference type="Pfam" id="PF00652"/>
    </source>
</evidence>
<organism evidence="3 4">
    <name type="scientific">Paractinoplanes lichenicola</name>
    <dbReference type="NCBI Taxonomy" id="2802976"/>
    <lineage>
        <taxon>Bacteria</taxon>
        <taxon>Bacillati</taxon>
        <taxon>Actinomycetota</taxon>
        <taxon>Actinomycetes</taxon>
        <taxon>Micromonosporales</taxon>
        <taxon>Micromonosporaceae</taxon>
        <taxon>Paractinoplanes</taxon>
    </lineage>
</organism>
<dbReference type="Gene3D" id="2.80.10.50">
    <property type="match status" value="2"/>
</dbReference>
<sequence length="167" mass="18819">MRKFVALIASVLLVLGVFPARPAAAAETQWWLENVLSGWCLQGKGPQQPVVMDYCANDTTGVWYLRPVAGPVNDYTIRNGEYPNQCLDQHYGSNGSTATTLLRMWPCSGVSNQTWVIEPPTDRGNTIRNARSRWCLDQSHTNNNTVPTSTVVAYPCHYQRNQQWLNY</sequence>
<comment type="caution">
    <text evidence="3">The sequence shown here is derived from an EMBL/GenBank/DDBJ whole genome shotgun (WGS) entry which is preliminary data.</text>
</comment>
<name>A0ABS1VWE5_9ACTN</name>
<feature type="domain" description="Ricin B lectin" evidence="2">
    <location>
        <begin position="32"/>
        <end position="164"/>
    </location>
</feature>
<dbReference type="CDD" id="cd00161">
    <property type="entry name" value="beta-trefoil_Ricin-like"/>
    <property type="match status" value="1"/>
</dbReference>
<dbReference type="PROSITE" id="PS50231">
    <property type="entry name" value="RICIN_B_LECTIN"/>
    <property type="match status" value="1"/>
</dbReference>
<dbReference type="EMBL" id="JAENHO010000009">
    <property type="protein sequence ID" value="MBL7258648.1"/>
    <property type="molecule type" value="Genomic_DNA"/>
</dbReference>
<protein>
    <submittedName>
        <fullName evidence="3">RICIN domain-containing protein</fullName>
    </submittedName>
</protein>
<dbReference type="InterPro" id="IPR000772">
    <property type="entry name" value="Ricin_B_lectin"/>
</dbReference>
<keyword evidence="1" id="KW-0732">Signal</keyword>
<keyword evidence="4" id="KW-1185">Reference proteome</keyword>
<proteinExistence type="predicted"/>
<gene>
    <name evidence="3" type="ORF">JKJ07_30485</name>
</gene>
<evidence type="ECO:0000313" key="4">
    <source>
        <dbReference type="Proteomes" id="UP000598996"/>
    </source>
</evidence>
<reference evidence="3 4" key="1">
    <citation type="submission" date="2021-01" db="EMBL/GenBank/DDBJ databases">
        <title>Actinoplanes sp. nov. LDG1-01 isolated from lichen.</title>
        <authorList>
            <person name="Saeng-In P."/>
            <person name="Phongsopitanun W."/>
            <person name="Kanchanasin P."/>
            <person name="Yuki M."/>
            <person name="Kudo T."/>
            <person name="Ohkuma M."/>
            <person name="Tanasupawat S."/>
        </authorList>
    </citation>
    <scope>NUCLEOTIDE SEQUENCE [LARGE SCALE GENOMIC DNA]</scope>
    <source>
        <strain evidence="3 4">LDG1-01</strain>
    </source>
</reference>
<dbReference type="SUPFAM" id="SSF50370">
    <property type="entry name" value="Ricin B-like lectins"/>
    <property type="match status" value="1"/>
</dbReference>